<protein>
    <recommendedName>
        <fullName evidence="1">DUF4372 domain-containing protein</fullName>
    </recommendedName>
</protein>
<reference evidence="2 3" key="1">
    <citation type="submission" date="2019-02" db="EMBL/GenBank/DDBJ databases">
        <title>Deep-cultivation of Planctomycetes and their phenomic and genomic characterization uncovers novel biology.</title>
        <authorList>
            <person name="Wiegand S."/>
            <person name="Jogler M."/>
            <person name="Boedeker C."/>
            <person name="Pinto D."/>
            <person name="Vollmers J."/>
            <person name="Rivas-Marin E."/>
            <person name="Kohn T."/>
            <person name="Peeters S.H."/>
            <person name="Heuer A."/>
            <person name="Rast P."/>
            <person name="Oberbeckmann S."/>
            <person name="Bunk B."/>
            <person name="Jeske O."/>
            <person name="Meyerdierks A."/>
            <person name="Storesund J.E."/>
            <person name="Kallscheuer N."/>
            <person name="Luecker S."/>
            <person name="Lage O.M."/>
            <person name="Pohl T."/>
            <person name="Merkel B.J."/>
            <person name="Hornburger P."/>
            <person name="Mueller R.-W."/>
            <person name="Bruemmer F."/>
            <person name="Labrenz M."/>
            <person name="Spormann A.M."/>
            <person name="Op den Camp H."/>
            <person name="Overmann J."/>
            <person name="Amann R."/>
            <person name="Jetten M.S.M."/>
            <person name="Mascher T."/>
            <person name="Medema M.H."/>
            <person name="Devos D.P."/>
            <person name="Kaster A.-K."/>
            <person name="Ovreas L."/>
            <person name="Rohde M."/>
            <person name="Galperin M.Y."/>
            <person name="Jogler C."/>
        </authorList>
    </citation>
    <scope>NUCLEOTIDE SEQUENCE [LARGE SCALE GENOMIC DNA]</scope>
    <source>
        <strain evidence="2 3">Mal52</strain>
    </source>
</reference>
<gene>
    <name evidence="2" type="ORF">Mal52_27760</name>
</gene>
<dbReference type="RefSeq" id="WP_145376679.1">
    <property type="nucleotide sequence ID" value="NZ_CP036276.1"/>
</dbReference>
<organism evidence="2 3">
    <name type="scientific">Symmachiella dynata</name>
    <dbReference type="NCBI Taxonomy" id="2527995"/>
    <lineage>
        <taxon>Bacteria</taxon>
        <taxon>Pseudomonadati</taxon>
        <taxon>Planctomycetota</taxon>
        <taxon>Planctomycetia</taxon>
        <taxon>Planctomycetales</taxon>
        <taxon>Planctomycetaceae</taxon>
        <taxon>Symmachiella</taxon>
    </lineage>
</organism>
<evidence type="ECO:0000313" key="2">
    <source>
        <dbReference type="EMBL" id="QDU44297.1"/>
    </source>
</evidence>
<proteinExistence type="predicted"/>
<dbReference type="Proteomes" id="UP000319383">
    <property type="component" value="Chromosome"/>
</dbReference>
<dbReference type="KEGG" id="sdyn:Mal52_27760"/>
<sequence length="74" mass="8413">MAFSQLIFCDSLRDIETYLRAMPSKLYHAGFRSRVARSPLTDANRRRDLAESLISRVLISAYGRLLLLSPRGAK</sequence>
<dbReference type="AlphaFoldDB" id="A0A517ZP93"/>
<accession>A0A517ZP93</accession>
<evidence type="ECO:0000259" key="1">
    <source>
        <dbReference type="Pfam" id="PF14294"/>
    </source>
</evidence>
<keyword evidence="3" id="KW-1185">Reference proteome</keyword>
<dbReference type="Pfam" id="PF14294">
    <property type="entry name" value="DUF4372"/>
    <property type="match status" value="1"/>
</dbReference>
<evidence type="ECO:0000313" key="3">
    <source>
        <dbReference type="Proteomes" id="UP000319383"/>
    </source>
</evidence>
<dbReference type="InterPro" id="IPR025399">
    <property type="entry name" value="DUF4372"/>
</dbReference>
<dbReference type="EMBL" id="CP036276">
    <property type="protein sequence ID" value="QDU44297.1"/>
    <property type="molecule type" value="Genomic_DNA"/>
</dbReference>
<name>A0A517ZP93_9PLAN</name>
<feature type="domain" description="DUF4372" evidence="1">
    <location>
        <begin position="1"/>
        <end position="32"/>
    </location>
</feature>